<dbReference type="AlphaFoldDB" id="A0A1E3PXD0"/>
<dbReference type="InterPro" id="IPR004367">
    <property type="entry name" value="Cyclin_C-dom"/>
</dbReference>
<evidence type="ECO:0000259" key="8">
    <source>
        <dbReference type="SMART" id="SM01332"/>
    </source>
</evidence>
<organism evidence="9 10">
    <name type="scientific">Lipomyces starkeyi NRRL Y-11557</name>
    <dbReference type="NCBI Taxonomy" id="675824"/>
    <lineage>
        <taxon>Eukaryota</taxon>
        <taxon>Fungi</taxon>
        <taxon>Dikarya</taxon>
        <taxon>Ascomycota</taxon>
        <taxon>Saccharomycotina</taxon>
        <taxon>Lipomycetes</taxon>
        <taxon>Lipomycetales</taxon>
        <taxon>Lipomycetaceae</taxon>
        <taxon>Lipomyces</taxon>
    </lineage>
</organism>
<protein>
    <submittedName>
        <fullName evidence="9">Uncharacterized protein</fullName>
    </submittedName>
</protein>
<reference evidence="9 10" key="1">
    <citation type="journal article" date="2016" name="Proc. Natl. Acad. Sci. U.S.A.">
        <title>Comparative genomics of biotechnologically important yeasts.</title>
        <authorList>
            <person name="Riley R."/>
            <person name="Haridas S."/>
            <person name="Wolfe K.H."/>
            <person name="Lopes M.R."/>
            <person name="Hittinger C.T."/>
            <person name="Goeker M."/>
            <person name="Salamov A.A."/>
            <person name="Wisecaver J.H."/>
            <person name="Long T.M."/>
            <person name="Calvey C.H."/>
            <person name="Aerts A.L."/>
            <person name="Barry K.W."/>
            <person name="Choi C."/>
            <person name="Clum A."/>
            <person name="Coughlan A.Y."/>
            <person name="Deshpande S."/>
            <person name="Douglass A.P."/>
            <person name="Hanson S.J."/>
            <person name="Klenk H.-P."/>
            <person name="LaButti K.M."/>
            <person name="Lapidus A."/>
            <person name="Lindquist E.A."/>
            <person name="Lipzen A.M."/>
            <person name="Meier-Kolthoff J.P."/>
            <person name="Ohm R.A."/>
            <person name="Otillar R.P."/>
            <person name="Pangilinan J.L."/>
            <person name="Peng Y."/>
            <person name="Rokas A."/>
            <person name="Rosa C.A."/>
            <person name="Scheuner C."/>
            <person name="Sibirny A.A."/>
            <person name="Slot J.C."/>
            <person name="Stielow J.B."/>
            <person name="Sun H."/>
            <person name="Kurtzman C.P."/>
            <person name="Blackwell M."/>
            <person name="Grigoriev I.V."/>
            <person name="Jeffries T.W."/>
        </authorList>
    </citation>
    <scope>NUCLEOTIDE SEQUENCE [LARGE SCALE GENOMIC DNA]</scope>
    <source>
        <strain evidence="9 10">NRRL Y-11557</strain>
    </source>
</reference>
<keyword evidence="3 5" id="KW-0195">Cyclin</keyword>
<dbReference type="SUPFAM" id="SSF47954">
    <property type="entry name" value="Cyclin-like"/>
    <property type="match status" value="2"/>
</dbReference>
<dbReference type="FunFam" id="1.10.472.10:FF:000010">
    <property type="entry name" value="G1/S-specific cyclin Cln1"/>
    <property type="match status" value="1"/>
</dbReference>
<evidence type="ECO:0000256" key="5">
    <source>
        <dbReference type="RuleBase" id="RU000383"/>
    </source>
</evidence>
<comment type="similarity">
    <text evidence="1 5">Belongs to the cyclin family.</text>
</comment>
<dbReference type="InterPro" id="IPR036915">
    <property type="entry name" value="Cyclin-like_sf"/>
</dbReference>
<dbReference type="Proteomes" id="UP000094385">
    <property type="component" value="Unassembled WGS sequence"/>
</dbReference>
<dbReference type="Gene3D" id="1.10.472.10">
    <property type="entry name" value="Cyclin-like"/>
    <property type="match status" value="2"/>
</dbReference>
<dbReference type="Pfam" id="PF00134">
    <property type="entry name" value="Cyclin_N"/>
    <property type="match status" value="1"/>
</dbReference>
<evidence type="ECO:0000256" key="4">
    <source>
        <dbReference type="ARBA" id="ARBA00023306"/>
    </source>
</evidence>
<dbReference type="SMART" id="SM01332">
    <property type="entry name" value="Cyclin_C"/>
    <property type="match status" value="1"/>
</dbReference>
<sequence length="345" mass="39199">MSPAESTTYSAKQLRDARLEDIERRQVAKMEDEYRDEIAAHQKAMEMTTVPDVNMMDLQPELEWHMRPYLLDFLVESHLSLRLQPQTLFLAVNLIDRYCSRRVVFKKHYQLVGCAALWIAAKYEDKKDRVPTVRELKVMCCDAYEEDMFVQMEGHVLSTLEWTIGHPTVDTFLRQILRCNCYPSLEHLALYLCEISLFHKSFLGFAPSVIASAAHIVAQHILMNRTGVFTHVSAATSPDVAHCVSLLSQYILHPPSQSLQKKYSSSSFSQVALILQDFVVRQQHSISTLPPTPPPSSESPVPQQLDRNVVMVDVSSFRESAAYITPPCSPDEPCPEGYQQLPTPC</sequence>
<dbReference type="GO" id="GO:0051726">
    <property type="term" value="P:regulation of cell cycle"/>
    <property type="evidence" value="ECO:0007669"/>
    <property type="project" value="UniProtKB-ARBA"/>
</dbReference>
<evidence type="ECO:0000256" key="3">
    <source>
        <dbReference type="ARBA" id="ARBA00023127"/>
    </source>
</evidence>
<dbReference type="GO" id="GO:0016538">
    <property type="term" value="F:cyclin-dependent protein serine/threonine kinase regulator activity"/>
    <property type="evidence" value="ECO:0007669"/>
    <property type="project" value="UniProtKB-ARBA"/>
</dbReference>
<dbReference type="InterPro" id="IPR048258">
    <property type="entry name" value="Cyclins_cyclin-box"/>
</dbReference>
<dbReference type="GO" id="GO:0051301">
    <property type="term" value="P:cell division"/>
    <property type="evidence" value="ECO:0007669"/>
    <property type="project" value="UniProtKB-KW"/>
</dbReference>
<dbReference type="CDD" id="cd20559">
    <property type="entry name" value="CYCLIN_ScCLN_like"/>
    <property type="match status" value="1"/>
</dbReference>
<name>A0A1E3PXD0_LIPST</name>
<keyword evidence="10" id="KW-1185">Reference proteome</keyword>
<dbReference type="EMBL" id="KV454301">
    <property type="protein sequence ID" value="ODQ70099.1"/>
    <property type="molecule type" value="Genomic_DNA"/>
</dbReference>
<evidence type="ECO:0000259" key="7">
    <source>
        <dbReference type="SMART" id="SM00385"/>
    </source>
</evidence>
<feature type="domain" description="Cyclin-like" evidence="7">
    <location>
        <begin position="72"/>
        <end position="158"/>
    </location>
</feature>
<evidence type="ECO:0000313" key="10">
    <source>
        <dbReference type="Proteomes" id="UP000094385"/>
    </source>
</evidence>
<dbReference type="InterPro" id="IPR006671">
    <property type="entry name" value="Cyclin_N"/>
</dbReference>
<dbReference type="OrthoDB" id="5590282at2759"/>
<keyword evidence="4" id="KW-0131">Cell cycle</keyword>
<dbReference type="SMART" id="SM00385">
    <property type="entry name" value="CYCLIN"/>
    <property type="match status" value="2"/>
</dbReference>
<dbReference type="STRING" id="675824.A0A1E3PXD0"/>
<feature type="domain" description="Cyclin C-terminal" evidence="8">
    <location>
        <begin position="167"/>
        <end position="277"/>
    </location>
</feature>
<accession>A0A1E3PXD0</accession>
<dbReference type="Pfam" id="PF02984">
    <property type="entry name" value="Cyclin_C"/>
    <property type="match status" value="1"/>
</dbReference>
<dbReference type="GO" id="GO:0044843">
    <property type="term" value="P:cell cycle G1/S phase transition"/>
    <property type="evidence" value="ECO:0007669"/>
    <property type="project" value="UniProtKB-ARBA"/>
</dbReference>
<keyword evidence="2" id="KW-0132">Cell division</keyword>
<dbReference type="PROSITE" id="PS00292">
    <property type="entry name" value="CYCLINS"/>
    <property type="match status" value="1"/>
</dbReference>
<dbReference type="InterPro" id="IPR039361">
    <property type="entry name" value="Cyclin"/>
</dbReference>
<evidence type="ECO:0000313" key="9">
    <source>
        <dbReference type="EMBL" id="ODQ70099.1"/>
    </source>
</evidence>
<evidence type="ECO:0000256" key="2">
    <source>
        <dbReference type="ARBA" id="ARBA00022618"/>
    </source>
</evidence>
<feature type="domain" description="Cyclin-like" evidence="7">
    <location>
        <begin position="171"/>
        <end position="249"/>
    </location>
</feature>
<feature type="region of interest" description="Disordered" evidence="6">
    <location>
        <begin position="326"/>
        <end position="345"/>
    </location>
</feature>
<proteinExistence type="inferred from homology"/>
<dbReference type="PANTHER" id="PTHR10177">
    <property type="entry name" value="CYCLINS"/>
    <property type="match status" value="1"/>
</dbReference>
<dbReference type="InterPro" id="IPR013763">
    <property type="entry name" value="Cyclin-like_dom"/>
</dbReference>
<gene>
    <name evidence="9" type="ORF">LIPSTDRAFT_57889</name>
</gene>
<evidence type="ECO:0000256" key="1">
    <source>
        <dbReference type="ARBA" id="ARBA00008742"/>
    </source>
</evidence>
<evidence type="ECO:0000256" key="6">
    <source>
        <dbReference type="SAM" id="MobiDB-lite"/>
    </source>
</evidence>